<geneLocation type="plasmid" evidence="2 3">
    <name>lp159</name>
</geneLocation>
<sequence length="190" mass="22188">MKRKCLLTIILLSLVSCGLSSKNKNSETSLLNIETNLLNTLDDNQKQALITFKDLLQDKKHLSILEKQQKSILEDLKANQKNYNLQDKLKKTLNSEYDKNQLNKLFDELGNIKTKQFLQQLHIILQSIKDGKPTNFASSNFNNLNQTLEQKKEQALKYIKDELYTDYYLYINGIQDANYFFERIMSLLES</sequence>
<feature type="chain" id="PRO_5008003332" description="Factor H binding protein" evidence="1">
    <location>
        <begin position="22"/>
        <end position="190"/>
    </location>
</feature>
<keyword evidence="1" id="KW-0732">Signal</keyword>
<keyword evidence="2" id="KW-0614">Plasmid</keyword>
<protein>
    <recommendedName>
        <fullName evidence="4">Factor H binding protein</fullName>
    </recommendedName>
</protein>
<organism evidence="2 3">
    <name type="scientific">Borrelia turicatae</name>
    <dbReference type="NCBI Taxonomy" id="142"/>
    <lineage>
        <taxon>Bacteria</taxon>
        <taxon>Pseudomonadati</taxon>
        <taxon>Spirochaetota</taxon>
        <taxon>Spirochaetia</taxon>
        <taxon>Spirochaetales</taxon>
        <taxon>Borreliaceae</taxon>
        <taxon>Borrelia</taxon>
    </lineage>
</organism>
<evidence type="ECO:0000256" key="1">
    <source>
        <dbReference type="SAM" id="SignalP"/>
    </source>
</evidence>
<evidence type="ECO:0000313" key="2">
    <source>
        <dbReference type="EMBL" id="ANF34344.1"/>
    </source>
</evidence>
<evidence type="ECO:0008006" key="4">
    <source>
        <dbReference type="Google" id="ProtNLM"/>
    </source>
</evidence>
<proteinExistence type="predicted"/>
<feature type="signal peptide" evidence="1">
    <location>
        <begin position="1"/>
        <end position="21"/>
    </location>
</feature>
<accession>A0A172XCD4</accession>
<dbReference type="AlphaFoldDB" id="A0A172XCD4"/>
<dbReference type="EMBL" id="CP015630">
    <property type="protein sequence ID" value="ANF34344.1"/>
    <property type="molecule type" value="Genomic_DNA"/>
</dbReference>
<dbReference type="RefSeq" id="WP_240390451.1">
    <property type="nucleotide sequence ID" value="NZ_CP015630.1"/>
</dbReference>
<evidence type="ECO:0000313" key="3">
    <source>
        <dbReference type="Proteomes" id="UP000264231"/>
    </source>
</evidence>
<gene>
    <name evidence="2" type="ORF">A7978_04350</name>
</gene>
<dbReference type="Proteomes" id="UP000264231">
    <property type="component" value="Plasmid lp159"/>
</dbReference>
<reference evidence="2 3" key="1">
    <citation type="submission" date="2016-05" db="EMBL/GenBank/DDBJ databases">
        <title>Chromosome and linear plasmid sequence of a 2015 human isolate of tick-borne relapsing fever spirochete, Borrelia turicatae.</title>
        <authorList>
            <person name="Kingry L.C."/>
            <person name="Dhwani B."/>
            <person name="Replogle A."/>
            <person name="Sexton C."/>
            <person name="Rowe L."/>
            <person name="Stermole B.M."/>
            <person name="Christensen A.M."/>
            <person name="Schriefer M.E."/>
        </authorList>
    </citation>
    <scope>NUCLEOTIDE SEQUENCE [LARGE SCALE GENOMIC DNA]</scope>
    <source>
        <strain evidence="2 3">BTE5EL</strain>
        <plasmid evidence="2 3">lp159</plasmid>
    </source>
</reference>
<name>A0A172XCD4_BORTU</name>
<dbReference type="PROSITE" id="PS51257">
    <property type="entry name" value="PROKAR_LIPOPROTEIN"/>
    <property type="match status" value="1"/>
</dbReference>